<dbReference type="EC" id="2.1.1.72" evidence="1"/>
<dbReference type="GO" id="GO:0009007">
    <property type="term" value="F:site-specific DNA-methyltransferase (adenine-specific) activity"/>
    <property type="evidence" value="ECO:0007669"/>
    <property type="project" value="UniProtKB-EC"/>
</dbReference>
<evidence type="ECO:0000259" key="9">
    <source>
        <dbReference type="Pfam" id="PF20473"/>
    </source>
</evidence>
<dbReference type="EMBL" id="FRCB01000011">
    <property type="protein sequence ID" value="SHM67282.1"/>
    <property type="molecule type" value="Genomic_DNA"/>
</dbReference>
<dbReference type="Pfam" id="PF20466">
    <property type="entry name" value="MmeI_TRD"/>
    <property type="match status" value="1"/>
</dbReference>
<evidence type="ECO:0000256" key="4">
    <source>
        <dbReference type="ARBA" id="ARBA00047942"/>
    </source>
</evidence>
<dbReference type="InterPro" id="IPR046816">
    <property type="entry name" value="MmeI_Mtase"/>
</dbReference>
<dbReference type="RefSeq" id="WP_149780747.1">
    <property type="nucleotide sequence ID" value="NZ_FRCB01000011.1"/>
</dbReference>
<dbReference type="InterPro" id="IPR050953">
    <property type="entry name" value="N4_N6_ade-DNA_methylase"/>
</dbReference>
<organism evidence="10 11">
    <name type="scientific">Roseovarius litoreus</name>
    <dbReference type="NCBI Taxonomy" id="1155722"/>
    <lineage>
        <taxon>Bacteria</taxon>
        <taxon>Pseudomonadati</taxon>
        <taxon>Pseudomonadota</taxon>
        <taxon>Alphaproteobacteria</taxon>
        <taxon>Rhodobacterales</taxon>
        <taxon>Roseobacteraceae</taxon>
        <taxon>Roseovarius</taxon>
    </lineage>
</organism>
<feature type="domain" description="MmeI-like DNA-methyltransferase" evidence="9">
    <location>
        <begin position="324"/>
        <end position="586"/>
    </location>
</feature>
<dbReference type="GO" id="GO:0032259">
    <property type="term" value="P:methylation"/>
    <property type="evidence" value="ECO:0007669"/>
    <property type="project" value="UniProtKB-KW"/>
</dbReference>
<dbReference type="Gene3D" id="3.40.50.150">
    <property type="entry name" value="Vaccinia Virus protein VP39"/>
    <property type="match status" value="1"/>
</dbReference>
<dbReference type="PANTHER" id="PTHR33841:SF1">
    <property type="entry name" value="DNA METHYLTRANSFERASE A"/>
    <property type="match status" value="1"/>
</dbReference>
<gene>
    <name evidence="10" type="ORF">SAMN05443432_111102</name>
</gene>
<evidence type="ECO:0000256" key="2">
    <source>
        <dbReference type="ARBA" id="ARBA00022603"/>
    </source>
</evidence>
<evidence type="ECO:0000259" key="5">
    <source>
        <dbReference type="Pfam" id="PF20464"/>
    </source>
</evidence>
<feature type="domain" description="MmeI-like target recognition" evidence="7">
    <location>
        <begin position="605"/>
        <end position="806"/>
    </location>
</feature>
<accession>A0A1M7KPC2</accession>
<keyword evidence="3" id="KW-0808">Transferase</keyword>
<evidence type="ECO:0000259" key="8">
    <source>
        <dbReference type="Pfam" id="PF20467"/>
    </source>
</evidence>
<evidence type="ECO:0000256" key="3">
    <source>
        <dbReference type="ARBA" id="ARBA00022679"/>
    </source>
</evidence>
<dbReference type="Proteomes" id="UP000322545">
    <property type="component" value="Unassembled WGS sequence"/>
</dbReference>
<dbReference type="InterPro" id="IPR046817">
    <property type="entry name" value="MmeI_N"/>
</dbReference>
<dbReference type="InterPro" id="IPR046818">
    <property type="entry name" value="MmeI_C"/>
</dbReference>
<evidence type="ECO:0000259" key="7">
    <source>
        <dbReference type="Pfam" id="PF20466"/>
    </source>
</evidence>
<feature type="domain" description="MmeI-like helicase spacer" evidence="6">
    <location>
        <begin position="171"/>
        <end position="248"/>
    </location>
</feature>
<dbReference type="Pfam" id="PF20467">
    <property type="entry name" value="MmeI_C"/>
    <property type="match status" value="1"/>
</dbReference>
<dbReference type="Pfam" id="PF20473">
    <property type="entry name" value="MmeI_Mtase"/>
    <property type="match status" value="1"/>
</dbReference>
<evidence type="ECO:0000313" key="10">
    <source>
        <dbReference type="EMBL" id="SHM67282.1"/>
    </source>
</evidence>
<name>A0A1M7KPC2_9RHOB</name>
<comment type="catalytic activity">
    <reaction evidence="4">
        <text>a 2'-deoxyadenosine in DNA + S-adenosyl-L-methionine = an N(6)-methyl-2'-deoxyadenosine in DNA + S-adenosyl-L-homocysteine + H(+)</text>
        <dbReference type="Rhea" id="RHEA:15197"/>
        <dbReference type="Rhea" id="RHEA-COMP:12418"/>
        <dbReference type="Rhea" id="RHEA-COMP:12419"/>
        <dbReference type="ChEBI" id="CHEBI:15378"/>
        <dbReference type="ChEBI" id="CHEBI:57856"/>
        <dbReference type="ChEBI" id="CHEBI:59789"/>
        <dbReference type="ChEBI" id="CHEBI:90615"/>
        <dbReference type="ChEBI" id="CHEBI:90616"/>
        <dbReference type="EC" id="2.1.1.72"/>
    </reaction>
</comment>
<feature type="domain" description="MmeI-like C-terminal" evidence="8">
    <location>
        <begin position="809"/>
        <end position="883"/>
    </location>
</feature>
<sequence length="894" mass="99845">MNPTEIADALEEIAARPFDGGEFPFAFAAAMGSPQATVSKLRSGTINKSKVPCAVLMNRKFYAIVTDPGAVDQGLSMIRSDKKTTTHKPAILLATDGVDLSAEHVASGDSLHIKFADLHHHFGFFLPAAGMSRYKAAEENEVDVKAAGRLAKLYDALLKKNPDWKTPERRHDLNQLMTRLIFCMFAEDVGIFENNLFSRLIFTHAGDKGEEAQACIASAFAAMNLPNGRRQDLPAWADAFPYVNGGLFADALDVPKFDRGAYRYLQDACQLDWQEINPDIFGSMIQSVADPDKRSELGMHYTSVPNILKVLGPLFLDDLDEQIEKAGDSRKALARVLKRIEGIRVFDPACGSGNFLVVAYRELRAREIRVLERLAQLDGGASAQMFSGVRLANFYGIEITDFAAETAKLALFIAEYQANARFGEMFGNTAPALPLRDGGNIVCENSLRLDWNRVCPPPSDDEEVFIAGNPPFLGKAQQEASHKADKDLLFGDLGVNYKAFDYVVGWFYKAGQYIKDRPAQAALVATNSIAQGDAASTIWPLILGGGREIGFAHRTFKWRNNASANAAVMCVIVGIRNRSNAPKTLFDGDLKTPASHINSYLLNMSDMVVRRLNTSLFGLPEMQFGNMPYDAGKLLMKPSERDQLLDHHPEAAEFVRRFMGSQEVVKGIERYCLWIDDEKLEEATKIVGVRKMIEATRAARLDMKDKAGRDLAERPHQFREHYAPRSSAILVPGVTSERRPYLPVERVGADVIASNLNFALYDAPEWCLALIASRLHLVWIGTVCGKLKSDFRYSNTLGWNTFPVPRFTDDQLEALNASARSILKTRYMHHPKTIAQLYDPDDMPDDLREVHRQNDELLETMYIGRPFRNDTERLERLFKLYAARIEKLKKEEAA</sequence>
<dbReference type="InterPro" id="IPR046819">
    <property type="entry name" value="MmeI_hel"/>
</dbReference>
<evidence type="ECO:0000256" key="1">
    <source>
        <dbReference type="ARBA" id="ARBA00011900"/>
    </source>
</evidence>
<keyword evidence="11" id="KW-1185">Reference proteome</keyword>
<reference evidence="10 11" key="1">
    <citation type="submission" date="2016-11" db="EMBL/GenBank/DDBJ databases">
        <authorList>
            <person name="Varghese N."/>
            <person name="Submissions S."/>
        </authorList>
    </citation>
    <scope>NUCLEOTIDE SEQUENCE [LARGE SCALE GENOMIC DNA]</scope>
    <source>
        <strain evidence="10 11">DSM 28249</strain>
    </source>
</reference>
<proteinExistence type="predicted"/>
<keyword evidence="2 10" id="KW-0489">Methyltransferase</keyword>
<dbReference type="AlphaFoldDB" id="A0A1M7KPC2"/>
<evidence type="ECO:0000259" key="6">
    <source>
        <dbReference type="Pfam" id="PF20465"/>
    </source>
</evidence>
<dbReference type="Pfam" id="PF20464">
    <property type="entry name" value="MmeI_N"/>
    <property type="match status" value="1"/>
</dbReference>
<dbReference type="SUPFAM" id="SSF53335">
    <property type="entry name" value="S-adenosyl-L-methionine-dependent methyltransferases"/>
    <property type="match status" value="1"/>
</dbReference>
<dbReference type="InterPro" id="IPR046820">
    <property type="entry name" value="MmeI_TRD"/>
</dbReference>
<feature type="domain" description="MmeI-like N-terminal" evidence="5">
    <location>
        <begin position="1"/>
        <end position="159"/>
    </location>
</feature>
<dbReference type="InterPro" id="IPR029063">
    <property type="entry name" value="SAM-dependent_MTases_sf"/>
</dbReference>
<evidence type="ECO:0000313" key="11">
    <source>
        <dbReference type="Proteomes" id="UP000322545"/>
    </source>
</evidence>
<dbReference type="PANTHER" id="PTHR33841">
    <property type="entry name" value="DNA METHYLTRANSFERASE YEEA-RELATED"/>
    <property type="match status" value="1"/>
</dbReference>
<dbReference type="Pfam" id="PF20465">
    <property type="entry name" value="MmeI_hel"/>
    <property type="match status" value="1"/>
</dbReference>
<protein>
    <recommendedName>
        <fullName evidence="1">site-specific DNA-methyltransferase (adenine-specific)</fullName>
        <ecNumber evidence="1">2.1.1.72</ecNumber>
    </recommendedName>
</protein>